<sequence>MCTPSWEAMTPPKAVGLTQADRVKALDVDSAVLDVMAPVVVPSRARLGEKTSSASQVAPAPLPVRFSPDAVSAALAAMPSARSASGQA</sequence>
<accession>A0ABU0QE20</accession>
<dbReference type="EMBL" id="JAUSYA010000001">
    <property type="protein sequence ID" value="MDQ0688915.1"/>
    <property type="molecule type" value="Genomic_DNA"/>
</dbReference>
<evidence type="ECO:0000313" key="2">
    <source>
        <dbReference type="Proteomes" id="UP001243364"/>
    </source>
</evidence>
<protein>
    <submittedName>
        <fullName evidence="1">Uncharacterized protein</fullName>
    </submittedName>
</protein>
<reference evidence="1 2" key="1">
    <citation type="submission" date="2023-07" db="EMBL/GenBank/DDBJ databases">
        <title>Comparative genomics of wheat-associated soil bacteria to identify genetic determinants of phenazine resistance.</title>
        <authorList>
            <person name="Mouncey N."/>
        </authorList>
    </citation>
    <scope>NUCLEOTIDE SEQUENCE [LARGE SCALE GENOMIC DNA]</scope>
    <source>
        <strain evidence="1 2">W4I19-2</strain>
    </source>
</reference>
<name>A0ABU0QE20_STRAH</name>
<organism evidence="1 2">
    <name type="scientific">Streptomyces achromogenes</name>
    <dbReference type="NCBI Taxonomy" id="67255"/>
    <lineage>
        <taxon>Bacteria</taxon>
        <taxon>Bacillati</taxon>
        <taxon>Actinomycetota</taxon>
        <taxon>Actinomycetes</taxon>
        <taxon>Kitasatosporales</taxon>
        <taxon>Streptomycetaceae</taxon>
        <taxon>Streptomyces</taxon>
    </lineage>
</organism>
<keyword evidence="2" id="KW-1185">Reference proteome</keyword>
<proteinExistence type="predicted"/>
<dbReference type="Proteomes" id="UP001243364">
    <property type="component" value="Unassembled WGS sequence"/>
</dbReference>
<gene>
    <name evidence="1" type="ORF">QFZ56_007878</name>
</gene>
<comment type="caution">
    <text evidence="1">The sequence shown here is derived from an EMBL/GenBank/DDBJ whole genome shotgun (WGS) entry which is preliminary data.</text>
</comment>
<evidence type="ECO:0000313" key="1">
    <source>
        <dbReference type="EMBL" id="MDQ0688915.1"/>
    </source>
</evidence>